<dbReference type="GeneID" id="41974944"/>
<accession>A0A507B572</accession>
<dbReference type="InterPro" id="IPR001810">
    <property type="entry name" value="F-box_dom"/>
</dbReference>
<evidence type="ECO:0000313" key="3">
    <source>
        <dbReference type="Proteomes" id="UP000319257"/>
    </source>
</evidence>
<dbReference type="OrthoDB" id="9981546at2759"/>
<dbReference type="SUPFAM" id="SSF81383">
    <property type="entry name" value="F-box domain"/>
    <property type="match status" value="1"/>
</dbReference>
<keyword evidence="3" id="KW-1185">Reference proteome</keyword>
<evidence type="ECO:0000313" key="2">
    <source>
        <dbReference type="EMBL" id="TPX11760.1"/>
    </source>
</evidence>
<sequence length="342" mass="38011">MASEHLNIDSLPNEILISIISPLPTTELTRLALINRRFHAIVLRLLHYRLATAAALPQHQLILECYHPSAKLSTPYLNCDYIGTDGLDWPSAASDDDRGRVVGSEDQLSFHELRAIYSRFRPVVQEENRRARSRYPRQQVFAAAVAQEVGSAADAATEEAAPEPEPASHDVYLDDGELFTQLCTVTNLVKVGPKRGLFLSHVNVSDGLVRVWRDWLSERTAAGPVEEGERAVLWADAGKNVGLRFRVVEKADAHRPVLVAAGEDVPVSYTLEYEELLVRTNQLLLMVEKSDEEEVSSTGLHLDPRGCVSQPVEAMFFAQIQGLQSYERAPSWMTPHRAAVVA</sequence>
<reference evidence="2 3" key="1">
    <citation type="submission" date="2019-06" db="EMBL/GenBank/DDBJ databases">
        <title>Draft genome sequence of the filamentous fungus Phialemoniopsis curvata isolated from diesel fuel.</title>
        <authorList>
            <person name="Varaljay V.A."/>
            <person name="Lyon W.J."/>
            <person name="Crouch A.L."/>
            <person name="Drake C.E."/>
            <person name="Hollomon J.M."/>
            <person name="Nadeau L.J."/>
            <person name="Nunn H.S."/>
            <person name="Stevenson B.S."/>
            <person name="Bojanowski C.L."/>
            <person name="Crookes-Goodson W.J."/>
        </authorList>
    </citation>
    <scope>NUCLEOTIDE SEQUENCE [LARGE SCALE GENOMIC DNA]</scope>
    <source>
        <strain evidence="2 3">D216</strain>
    </source>
</reference>
<dbReference type="EMBL" id="SKBQ01000046">
    <property type="protein sequence ID" value="TPX11760.1"/>
    <property type="molecule type" value="Genomic_DNA"/>
</dbReference>
<organism evidence="2 3">
    <name type="scientific">Thyridium curvatum</name>
    <dbReference type="NCBI Taxonomy" id="1093900"/>
    <lineage>
        <taxon>Eukaryota</taxon>
        <taxon>Fungi</taxon>
        <taxon>Dikarya</taxon>
        <taxon>Ascomycota</taxon>
        <taxon>Pezizomycotina</taxon>
        <taxon>Sordariomycetes</taxon>
        <taxon>Sordariomycetidae</taxon>
        <taxon>Thyridiales</taxon>
        <taxon>Thyridiaceae</taxon>
        <taxon>Thyridium</taxon>
    </lineage>
</organism>
<dbReference type="Gene3D" id="1.20.1280.50">
    <property type="match status" value="1"/>
</dbReference>
<dbReference type="InterPro" id="IPR036047">
    <property type="entry name" value="F-box-like_dom_sf"/>
</dbReference>
<evidence type="ECO:0000259" key="1">
    <source>
        <dbReference type="PROSITE" id="PS50181"/>
    </source>
</evidence>
<dbReference type="PROSITE" id="PS50181">
    <property type="entry name" value="FBOX"/>
    <property type="match status" value="1"/>
</dbReference>
<dbReference type="Proteomes" id="UP000319257">
    <property type="component" value="Unassembled WGS sequence"/>
</dbReference>
<gene>
    <name evidence="2" type="ORF">E0L32_007497</name>
</gene>
<name>A0A507B572_9PEZI</name>
<dbReference type="RefSeq" id="XP_030993471.1">
    <property type="nucleotide sequence ID" value="XM_031142248.1"/>
</dbReference>
<feature type="domain" description="F-box" evidence="1">
    <location>
        <begin position="5"/>
        <end position="51"/>
    </location>
</feature>
<protein>
    <recommendedName>
        <fullName evidence="1">F-box domain-containing protein</fullName>
    </recommendedName>
</protein>
<dbReference type="AlphaFoldDB" id="A0A507B572"/>
<dbReference type="InParanoid" id="A0A507B572"/>
<dbReference type="Pfam" id="PF12937">
    <property type="entry name" value="F-box-like"/>
    <property type="match status" value="1"/>
</dbReference>
<comment type="caution">
    <text evidence="2">The sequence shown here is derived from an EMBL/GenBank/DDBJ whole genome shotgun (WGS) entry which is preliminary data.</text>
</comment>
<proteinExistence type="predicted"/>